<protein>
    <submittedName>
        <fullName evidence="1">Uncharacterized protein</fullName>
    </submittedName>
</protein>
<evidence type="ECO:0000313" key="3">
    <source>
        <dbReference type="Proteomes" id="UP000664702"/>
    </source>
</evidence>
<gene>
    <name evidence="2" type="ORF">J4G43_043535</name>
    <name evidence="1" type="ORF">J4G43_45330</name>
</gene>
<reference evidence="1" key="1">
    <citation type="submission" date="2021-03" db="EMBL/GenBank/DDBJ databases">
        <title>Whole Genome Sequence of Bradyrhizobium sp. Strain 144S4.</title>
        <authorList>
            <person name="Bromfield E.S.P."/>
            <person name="Cloutier S."/>
        </authorList>
    </citation>
    <scope>NUCLEOTIDE SEQUENCE [LARGE SCALE GENOMIC DNA]</scope>
    <source>
        <strain evidence="1">144S4</strain>
    </source>
</reference>
<reference evidence="2 3" key="2">
    <citation type="journal article" date="2022" name="Int. J. Syst. Evol. Microbiol.">
        <title>Strains of Bradyrhizobium barranii sp. nov. associated with legumes native to Canada are symbionts of soybeans and belong to different subspecies (subsp. barranii subsp. nov. and subsp. apii subsp. nov.) and symbiovars (sv. glycinearum and sv. septentrionale).</title>
        <authorList>
            <person name="Bromfield E.S.P."/>
            <person name="Cloutier S."/>
            <person name="Wasai-Hara S."/>
            <person name="Minamisawa K."/>
        </authorList>
    </citation>
    <scope>NUCLEOTIDE SEQUENCE [LARGE SCALE GENOMIC DNA]</scope>
    <source>
        <strain evidence="2 3">144S4</strain>
    </source>
</reference>
<evidence type="ECO:0000313" key="2">
    <source>
        <dbReference type="EMBL" id="UEM17869.1"/>
    </source>
</evidence>
<dbReference type="EMBL" id="CP086136">
    <property type="protein sequence ID" value="UEM17869.1"/>
    <property type="molecule type" value="Genomic_DNA"/>
</dbReference>
<dbReference type="AlphaFoldDB" id="A0A939MDV5"/>
<proteinExistence type="predicted"/>
<dbReference type="KEGG" id="bban:J4G43_043535"/>
<sequence>MSFRDKPSFSFCIFQQYCSAPPSLALTEVRAVVLDARRIRMVLSAEGTDLSLFALDAMHTIAHPAFVCLADRSEMSLHLCNGESFQVRKISAQESVDFDDIEMSAGPSRESRGDVAKHQTIARQRARAASATASAIFGDFLEGTEVVDAQPASRWCRNGALASAELTINVPHVPSWPTSSPSDALQITKFTC</sequence>
<dbReference type="Proteomes" id="UP000664702">
    <property type="component" value="Chromosome"/>
</dbReference>
<evidence type="ECO:0000313" key="1">
    <source>
        <dbReference type="EMBL" id="MBO1867824.1"/>
    </source>
</evidence>
<dbReference type="EMBL" id="JAGEMI010000001">
    <property type="protein sequence ID" value="MBO1867824.1"/>
    <property type="molecule type" value="Genomic_DNA"/>
</dbReference>
<name>A0A939MDV5_9BRAD</name>
<accession>A0A939MDV5</accession>
<organism evidence="1">
    <name type="scientific">Bradyrhizobium barranii subsp. barranii</name>
    <dbReference type="NCBI Taxonomy" id="2823807"/>
    <lineage>
        <taxon>Bacteria</taxon>
        <taxon>Pseudomonadati</taxon>
        <taxon>Pseudomonadota</taxon>
        <taxon>Alphaproteobacteria</taxon>
        <taxon>Hyphomicrobiales</taxon>
        <taxon>Nitrobacteraceae</taxon>
        <taxon>Bradyrhizobium</taxon>
        <taxon>Bradyrhizobium barranii</taxon>
    </lineage>
</organism>
<dbReference type="RefSeq" id="WP_208089632.1">
    <property type="nucleotide sequence ID" value="NZ_CP086136.1"/>
</dbReference>